<dbReference type="AlphaFoldDB" id="D2VGU8"/>
<dbReference type="InterPro" id="IPR051165">
    <property type="entry name" value="Multifunctional_ANK_Repeat"/>
</dbReference>
<dbReference type="Proteomes" id="UP000006671">
    <property type="component" value="Unassembled WGS sequence"/>
</dbReference>
<protein>
    <submittedName>
        <fullName evidence="5">Predicted protein</fullName>
    </submittedName>
</protein>
<reference evidence="5 6" key="1">
    <citation type="journal article" date="2010" name="Cell">
        <title>The genome of Naegleria gruberi illuminates early eukaryotic versatility.</title>
        <authorList>
            <person name="Fritz-Laylin L.K."/>
            <person name="Prochnik S.E."/>
            <person name="Ginger M.L."/>
            <person name="Dacks J.B."/>
            <person name="Carpenter M.L."/>
            <person name="Field M.C."/>
            <person name="Kuo A."/>
            <person name="Paredez A."/>
            <person name="Chapman J."/>
            <person name="Pham J."/>
            <person name="Shu S."/>
            <person name="Neupane R."/>
            <person name="Cipriano M."/>
            <person name="Mancuso J."/>
            <person name="Tu H."/>
            <person name="Salamov A."/>
            <person name="Lindquist E."/>
            <person name="Shapiro H."/>
            <person name="Lucas S."/>
            <person name="Grigoriev I.V."/>
            <person name="Cande W.Z."/>
            <person name="Fulton C."/>
            <person name="Rokhsar D.S."/>
            <person name="Dawson S.C."/>
        </authorList>
    </citation>
    <scope>NUCLEOTIDE SEQUENCE [LARGE SCALE GENOMIC DNA]</scope>
    <source>
        <strain evidence="5 6">NEG-M</strain>
    </source>
</reference>
<dbReference type="Gene3D" id="1.25.40.20">
    <property type="entry name" value="Ankyrin repeat-containing domain"/>
    <property type="match status" value="1"/>
</dbReference>
<dbReference type="GeneID" id="8848044"/>
<dbReference type="InParanoid" id="D2VGU8"/>
<dbReference type="KEGG" id="ngr:NAEGRDRAFT_68103"/>
<dbReference type="PROSITE" id="PS50297">
    <property type="entry name" value="ANK_REP_REGION"/>
    <property type="match status" value="1"/>
</dbReference>
<keyword evidence="6" id="KW-1185">Reference proteome</keyword>
<evidence type="ECO:0000313" key="6">
    <source>
        <dbReference type="Proteomes" id="UP000006671"/>
    </source>
</evidence>
<sequence>MSKPLPQLPISPSRRQSVLRKNTIMKMNEGLHVKDESEKELGRKRNASIMEDIKSKTFESDVLKEFVFSLKEGSVSRLKLLFTTSNASQLKGPHLCLENRNCLHLAIQYGFKHKGSNDLDFSNGSFVFEKMKELKFLDEFLKLKDSNGLSMFYSLFINDNMITAPFHYMVCHTNLYDCINILYDSYISEYFVANAIEKADNFDAWIVAKEFKETILNCVIKCAINSNLDYLKLLNMLGVDILQPLSEHEVSILVSLISVTNIKTSLHLAVRHGSSVLVNYLLQKGAYIDACFFSTHYQNWTPLCEAVMNKQKEMILFLINKNADMNRKFKHKKFGKVNMNVIALASYLGDLEMVSFFQSKGINIQKSFCVYWAAAGGQIELLKVLLNPPFTLNIDEKNVDNKNRQPLHVAVENMRESVVYFIVKMFPEFVNSVDKEGNSALHIAVLPATTDEELDFKKKITTALLDAGANIQLKNAQGKTPIDLAKDEDIIHSIERKHLDQTINVENSTAVNSEIIKILNKKVENLEETIQRQDQLIEFCLERIQALEQKLENKH</sequence>
<dbReference type="SMART" id="SM00248">
    <property type="entry name" value="ANK"/>
    <property type="match status" value="5"/>
</dbReference>
<evidence type="ECO:0000256" key="2">
    <source>
        <dbReference type="ARBA" id="ARBA00023043"/>
    </source>
</evidence>
<keyword evidence="2 3" id="KW-0040">ANK repeat</keyword>
<name>D2VGU8_NAEGR</name>
<dbReference type="InterPro" id="IPR002110">
    <property type="entry name" value="Ankyrin_rpt"/>
</dbReference>
<dbReference type="RefSeq" id="XP_002676868.1">
    <property type="nucleotide sequence ID" value="XM_002676822.1"/>
</dbReference>
<dbReference type="SUPFAM" id="SSF48403">
    <property type="entry name" value="Ankyrin repeat"/>
    <property type="match status" value="1"/>
</dbReference>
<dbReference type="VEuPathDB" id="AmoebaDB:NAEGRDRAFT_68103"/>
<evidence type="ECO:0000256" key="4">
    <source>
        <dbReference type="SAM" id="Coils"/>
    </source>
</evidence>
<dbReference type="EMBL" id="GG738870">
    <property type="protein sequence ID" value="EFC44124.1"/>
    <property type="molecule type" value="Genomic_DNA"/>
</dbReference>
<feature type="repeat" description="ANK" evidence="3">
    <location>
        <begin position="436"/>
        <end position="476"/>
    </location>
</feature>
<evidence type="ECO:0000313" key="5">
    <source>
        <dbReference type="EMBL" id="EFC44124.1"/>
    </source>
</evidence>
<keyword evidence="1" id="KW-0677">Repeat</keyword>
<proteinExistence type="predicted"/>
<dbReference type="InterPro" id="IPR036770">
    <property type="entry name" value="Ankyrin_rpt-contain_sf"/>
</dbReference>
<dbReference type="OrthoDB" id="426293at2759"/>
<organism evidence="6">
    <name type="scientific">Naegleria gruberi</name>
    <name type="common">Amoeba</name>
    <dbReference type="NCBI Taxonomy" id="5762"/>
    <lineage>
        <taxon>Eukaryota</taxon>
        <taxon>Discoba</taxon>
        <taxon>Heterolobosea</taxon>
        <taxon>Tetramitia</taxon>
        <taxon>Eutetramitia</taxon>
        <taxon>Vahlkampfiidae</taxon>
        <taxon>Naegleria</taxon>
    </lineage>
</organism>
<feature type="coiled-coil region" evidence="4">
    <location>
        <begin position="516"/>
        <end position="550"/>
    </location>
</feature>
<dbReference type="PROSITE" id="PS50088">
    <property type="entry name" value="ANK_REPEAT"/>
    <property type="match status" value="2"/>
</dbReference>
<evidence type="ECO:0000256" key="1">
    <source>
        <dbReference type="ARBA" id="ARBA00022737"/>
    </source>
</evidence>
<feature type="repeat" description="ANK" evidence="3">
    <location>
        <begin position="261"/>
        <end position="290"/>
    </location>
</feature>
<evidence type="ECO:0000256" key="3">
    <source>
        <dbReference type="PROSITE-ProRule" id="PRU00023"/>
    </source>
</evidence>
<dbReference type="PANTHER" id="PTHR24123">
    <property type="entry name" value="ANKYRIN REPEAT-CONTAINING"/>
    <property type="match status" value="1"/>
</dbReference>
<dbReference type="STRING" id="5762.D2VGU8"/>
<dbReference type="PANTHER" id="PTHR24123:SF33">
    <property type="entry name" value="PROTEIN HOS4"/>
    <property type="match status" value="1"/>
</dbReference>
<dbReference type="eggNOG" id="KOG1082">
    <property type="taxonomic scope" value="Eukaryota"/>
</dbReference>
<dbReference type="OMA" id="DAWIVAK"/>
<gene>
    <name evidence="5" type="ORF">NAEGRDRAFT_68103</name>
</gene>
<accession>D2VGU8</accession>
<dbReference type="Pfam" id="PF12796">
    <property type="entry name" value="Ank_2"/>
    <property type="match status" value="2"/>
</dbReference>
<keyword evidence="4" id="KW-0175">Coiled coil</keyword>